<proteinExistence type="predicted"/>
<name>A0A0F9XH73_9ZZZZ</name>
<organism evidence="7">
    <name type="scientific">marine sediment metagenome</name>
    <dbReference type="NCBI Taxonomy" id="412755"/>
    <lineage>
        <taxon>unclassified sequences</taxon>
        <taxon>metagenomes</taxon>
        <taxon>ecological metagenomes</taxon>
    </lineage>
</organism>
<dbReference type="GO" id="GO:0006412">
    <property type="term" value="P:translation"/>
    <property type="evidence" value="ECO:0007669"/>
    <property type="project" value="UniProtKB-KW"/>
</dbReference>
<dbReference type="GO" id="GO:0005524">
    <property type="term" value="F:ATP binding"/>
    <property type="evidence" value="ECO:0007669"/>
    <property type="project" value="UniProtKB-KW"/>
</dbReference>
<dbReference type="SUPFAM" id="SSF48163">
    <property type="entry name" value="An anticodon-binding domain of class I aminoacyl-tRNA synthetases"/>
    <property type="match status" value="1"/>
</dbReference>
<sequence length="90" mass="10299">MTTFCANNLGKIKQQPFQCSVCEQTFTVEANLDFGAEECPKCEKNLRTLVCRFIRLVITGNPDGMSLNDILCILGRDEVKRRIMSYKIYN</sequence>
<dbReference type="InterPro" id="IPR045462">
    <property type="entry name" value="aa-tRNA-synth_I_cd-bd"/>
</dbReference>
<dbReference type="Gene3D" id="1.10.10.350">
    <property type="match status" value="1"/>
</dbReference>
<dbReference type="EMBL" id="LAZR01000105">
    <property type="protein sequence ID" value="KKN91263.1"/>
    <property type="molecule type" value="Genomic_DNA"/>
</dbReference>
<protein>
    <recommendedName>
        <fullName evidence="6">Aminoacyl-tRNA synthetase class I anticodon-binding domain-containing protein</fullName>
    </recommendedName>
</protein>
<dbReference type="InterPro" id="IPR008925">
    <property type="entry name" value="aa_tRNA-synth_I_cd-bd_sf"/>
</dbReference>
<accession>A0A0F9XH73</accession>
<keyword evidence="1" id="KW-0436">Ligase</keyword>
<evidence type="ECO:0000256" key="5">
    <source>
        <dbReference type="ARBA" id="ARBA00023146"/>
    </source>
</evidence>
<evidence type="ECO:0000256" key="4">
    <source>
        <dbReference type="ARBA" id="ARBA00022917"/>
    </source>
</evidence>
<evidence type="ECO:0000313" key="7">
    <source>
        <dbReference type="EMBL" id="KKN91263.1"/>
    </source>
</evidence>
<dbReference type="Pfam" id="PF19269">
    <property type="entry name" value="Anticodon_2"/>
    <property type="match status" value="1"/>
</dbReference>
<evidence type="ECO:0000256" key="1">
    <source>
        <dbReference type="ARBA" id="ARBA00022598"/>
    </source>
</evidence>
<evidence type="ECO:0000256" key="3">
    <source>
        <dbReference type="ARBA" id="ARBA00022840"/>
    </source>
</evidence>
<dbReference type="InterPro" id="IPR020751">
    <property type="entry name" value="aa-tRNA-synth_I_codon-bd_sub2"/>
</dbReference>
<evidence type="ECO:0000259" key="6">
    <source>
        <dbReference type="Pfam" id="PF19269"/>
    </source>
</evidence>
<keyword evidence="4" id="KW-0648">Protein biosynthesis</keyword>
<dbReference type="GO" id="GO:0000049">
    <property type="term" value="F:tRNA binding"/>
    <property type="evidence" value="ECO:0007669"/>
    <property type="project" value="InterPro"/>
</dbReference>
<keyword evidence="5" id="KW-0030">Aminoacyl-tRNA synthetase</keyword>
<keyword evidence="2" id="KW-0547">Nucleotide-binding</keyword>
<dbReference type="AlphaFoldDB" id="A0A0F9XH73"/>
<dbReference type="GO" id="GO:0004812">
    <property type="term" value="F:aminoacyl-tRNA ligase activity"/>
    <property type="evidence" value="ECO:0007669"/>
    <property type="project" value="UniProtKB-KW"/>
</dbReference>
<gene>
    <name evidence="7" type="ORF">LCGC14_0221310</name>
</gene>
<evidence type="ECO:0000256" key="2">
    <source>
        <dbReference type="ARBA" id="ARBA00022741"/>
    </source>
</evidence>
<keyword evidence="3" id="KW-0067">ATP-binding</keyword>
<comment type="caution">
    <text evidence="7">The sequence shown here is derived from an EMBL/GenBank/DDBJ whole genome shotgun (WGS) entry which is preliminary data.</text>
</comment>
<reference evidence="7" key="1">
    <citation type="journal article" date="2015" name="Nature">
        <title>Complex archaea that bridge the gap between prokaryotes and eukaryotes.</title>
        <authorList>
            <person name="Spang A."/>
            <person name="Saw J.H."/>
            <person name="Jorgensen S.L."/>
            <person name="Zaremba-Niedzwiedzka K."/>
            <person name="Martijn J."/>
            <person name="Lind A.E."/>
            <person name="van Eijk R."/>
            <person name="Schleper C."/>
            <person name="Guy L."/>
            <person name="Ettema T.J."/>
        </authorList>
    </citation>
    <scope>NUCLEOTIDE SEQUENCE</scope>
</reference>
<feature type="domain" description="Aminoacyl-tRNA synthetase class I anticodon-binding" evidence="6">
    <location>
        <begin position="51"/>
        <end position="83"/>
    </location>
</feature>